<feature type="transmembrane region" description="Helical" evidence="6">
    <location>
        <begin position="149"/>
        <end position="169"/>
    </location>
</feature>
<evidence type="ECO:0000313" key="12">
    <source>
        <dbReference type="Proteomes" id="UP000078240"/>
    </source>
</evidence>
<dbReference type="FunFam" id="1.20.1250.20:FF:000509">
    <property type="entry name" value="MFS general substrate transporter"/>
    <property type="match status" value="1"/>
</dbReference>
<dbReference type="GO" id="GO:0016020">
    <property type="term" value="C:membrane"/>
    <property type="evidence" value="ECO:0007669"/>
    <property type="project" value="UniProtKB-SubCell"/>
</dbReference>
<dbReference type="PROSITE" id="PS50850">
    <property type="entry name" value="MFS"/>
    <property type="match status" value="1"/>
</dbReference>
<evidence type="ECO:0000313" key="10">
    <source>
        <dbReference type="EMBL" id="OAQ89867.1"/>
    </source>
</evidence>
<reference evidence="8" key="4">
    <citation type="submission" date="2023-11" db="EMBL/GenBank/DDBJ databases">
        <authorList>
            <person name="Beijen E."/>
            <person name="Ohm R.A."/>
        </authorList>
    </citation>
    <scope>NUCLEOTIDE SEQUENCE</scope>
    <source>
        <strain evidence="8">CBS 150709</strain>
    </source>
</reference>
<gene>
    <name evidence="11" type="ORF">PCL_02128</name>
    <name evidence="8" type="ORF">Purlil1_4690</name>
    <name evidence="9" type="ORF">VFPBJ_01863</name>
    <name evidence="10" type="ORF">VFPFJ_06281</name>
</gene>
<dbReference type="Pfam" id="PF07690">
    <property type="entry name" value="MFS_1"/>
    <property type="match status" value="1"/>
</dbReference>
<dbReference type="Proteomes" id="UP001287286">
    <property type="component" value="Unassembled WGS sequence"/>
</dbReference>
<dbReference type="Proteomes" id="UP000078340">
    <property type="component" value="Unassembled WGS sequence"/>
</dbReference>
<evidence type="ECO:0000313" key="11">
    <source>
        <dbReference type="EMBL" id="PWI68359.1"/>
    </source>
</evidence>
<dbReference type="AlphaFoldDB" id="A0A179HCZ7"/>
<keyword evidence="4 6" id="KW-0472">Membrane</keyword>
<feature type="transmembrane region" description="Helical" evidence="6">
    <location>
        <begin position="120"/>
        <end position="137"/>
    </location>
</feature>
<dbReference type="Gene3D" id="1.20.1250.20">
    <property type="entry name" value="MFS general substrate transporter like domains"/>
    <property type="match status" value="1"/>
</dbReference>
<comment type="similarity">
    <text evidence="5">Belongs to the major facilitator superfamily. CAR1 family.</text>
</comment>
<reference evidence="9 12" key="3">
    <citation type="submission" date="2016-01" db="EMBL/GenBank/DDBJ databases">
        <title>Biosynthesis of antibiotic leucinostatins and their inhibition on Phytophthora in bio-control Purpureocillium lilacinum.</title>
        <authorList>
            <person name="Wang G."/>
            <person name="Liu Z."/>
            <person name="Lin R."/>
            <person name="Li E."/>
            <person name="Mao Z."/>
            <person name="Ling J."/>
            <person name="Yin W."/>
            <person name="Xie B."/>
        </authorList>
    </citation>
    <scope>NUCLEOTIDE SEQUENCE [LARGE SCALE GENOMIC DNA]</scope>
    <source>
        <strain evidence="9">PLBJ-1</strain>
        <strain evidence="10">PLFJ-1</strain>
    </source>
</reference>
<dbReference type="InterPro" id="IPR036259">
    <property type="entry name" value="MFS_trans_sf"/>
</dbReference>
<comment type="caution">
    <text evidence="9">The sequence shown here is derived from an EMBL/GenBank/DDBJ whole genome shotgun (WGS) entry which is preliminary data.</text>
</comment>
<feature type="transmembrane region" description="Helical" evidence="6">
    <location>
        <begin position="423"/>
        <end position="447"/>
    </location>
</feature>
<dbReference type="KEGG" id="plj:28888405"/>
<dbReference type="EMBL" id="LCWV01000015">
    <property type="protein sequence ID" value="PWI68359.1"/>
    <property type="molecule type" value="Genomic_DNA"/>
</dbReference>
<dbReference type="PANTHER" id="PTHR23502">
    <property type="entry name" value="MAJOR FACILITATOR SUPERFAMILY"/>
    <property type="match status" value="1"/>
</dbReference>
<evidence type="ECO:0000313" key="14">
    <source>
        <dbReference type="Proteomes" id="UP001287286"/>
    </source>
</evidence>
<evidence type="ECO:0000313" key="9">
    <source>
        <dbReference type="EMBL" id="OAQ87822.1"/>
    </source>
</evidence>
<dbReference type="GeneID" id="28888405"/>
<evidence type="ECO:0000256" key="4">
    <source>
        <dbReference type="ARBA" id="ARBA00023136"/>
    </source>
</evidence>
<feature type="transmembrane region" description="Helical" evidence="6">
    <location>
        <begin position="390"/>
        <end position="411"/>
    </location>
</feature>
<dbReference type="Proteomes" id="UP000245956">
    <property type="component" value="Unassembled WGS sequence"/>
</dbReference>
<accession>A0A179HCZ7</accession>
<evidence type="ECO:0000256" key="1">
    <source>
        <dbReference type="ARBA" id="ARBA00004141"/>
    </source>
</evidence>
<sequence length="497" mass="53274">MNETTPLLADVEDGRPSYVRASEDRDVKSAVDINGSPDDPQQWPASFKWSIVALLSFSAFSVTYGCLSVAPVATRIANDLDGGNSGKSSAALLVTIWELGEAAGPLLIAPLAEMFGRWPLYNAANVLFVVATILGALSKDTGEFVASRALTGMAVAANVLNPAIIGDIFPTEQRGAAMSYIMFAPLVASSVGPAFSSIIAGSLGWRSVLWTSVALAAVNGLVFFSCFRETYKVIILRRKVAKLRKAADDASRIESLTKEIHLVKSPAGLWTSMMRPAVVFFGSGVLAALSLFGSLMYSYFYVISTTLPGILEEVYLFPASMTGSAFLANGIGTFIGVVICNLSLDRIYVKLSNDNKGVGRPEFRLPLTLIGTATMPPAVALYGWCAEYRLPLYLFLISVVWIRVSMTLAFLPLMPYVVDACGIYSASALTGMIVIRCLAGAFLPLATAGMIEHLGYGRGFTTLAVVSLVAGLIPALVLRFGSRWRQRSKYTKTTQEA</sequence>
<keyword evidence="2 6" id="KW-0812">Transmembrane</keyword>
<dbReference type="EMBL" id="LSBI01000005">
    <property type="protein sequence ID" value="OAQ89867.1"/>
    <property type="molecule type" value="Genomic_DNA"/>
</dbReference>
<comment type="subcellular location">
    <subcellularLocation>
        <location evidence="1">Membrane</location>
        <topology evidence="1">Multi-pass membrane protein</topology>
    </subcellularLocation>
</comment>
<protein>
    <submittedName>
        <fullName evidence="9">MFS multidrug transporter</fullName>
    </submittedName>
</protein>
<feature type="transmembrane region" description="Helical" evidence="6">
    <location>
        <begin position="365"/>
        <end position="384"/>
    </location>
</feature>
<dbReference type="SUPFAM" id="SSF103473">
    <property type="entry name" value="MFS general substrate transporter"/>
    <property type="match status" value="1"/>
</dbReference>
<reference evidence="11 13" key="2">
    <citation type="journal article" date="2016" name="Front. Microbiol.">
        <title>Genome and transcriptome sequences reveal the specific parasitism of the nematophagous Purpureocillium lilacinum 36-1.</title>
        <authorList>
            <person name="Xie J."/>
            <person name="Li S."/>
            <person name="Mo C."/>
            <person name="Xiao X."/>
            <person name="Peng D."/>
            <person name="Wang G."/>
            <person name="Xiao Y."/>
        </authorList>
    </citation>
    <scope>NUCLEOTIDE SEQUENCE [LARGE SCALE GENOMIC DNA]</scope>
    <source>
        <strain evidence="11 13">36-1</strain>
    </source>
</reference>
<dbReference type="Proteomes" id="UP000078240">
    <property type="component" value="Unassembled WGS sequence"/>
</dbReference>
<evidence type="ECO:0000313" key="8">
    <source>
        <dbReference type="EMBL" id="KAK4091110.1"/>
    </source>
</evidence>
<evidence type="ECO:0000256" key="2">
    <source>
        <dbReference type="ARBA" id="ARBA00022692"/>
    </source>
</evidence>
<keyword evidence="3 6" id="KW-1133">Transmembrane helix</keyword>
<dbReference type="InterPro" id="IPR011701">
    <property type="entry name" value="MFS"/>
</dbReference>
<feature type="transmembrane region" description="Helical" evidence="6">
    <location>
        <begin position="207"/>
        <end position="227"/>
    </location>
</feature>
<feature type="transmembrane region" description="Helical" evidence="6">
    <location>
        <begin position="181"/>
        <end position="201"/>
    </location>
</feature>
<organism evidence="9 12">
    <name type="scientific">Purpureocillium lilacinum</name>
    <name type="common">Paecilomyces lilacinus</name>
    <dbReference type="NCBI Taxonomy" id="33203"/>
    <lineage>
        <taxon>Eukaryota</taxon>
        <taxon>Fungi</taxon>
        <taxon>Dikarya</taxon>
        <taxon>Ascomycota</taxon>
        <taxon>Pezizomycotina</taxon>
        <taxon>Sordariomycetes</taxon>
        <taxon>Hypocreomycetidae</taxon>
        <taxon>Hypocreales</taxon>
        <taxon>Ophiocordycipitaceae</taxon>
        <taxon>Purpureocillium</taxon>
    </lineage>
</organism>
<dbReference type="EMBL" id="LSBH01000001">
    <property type="protein sequence ID" value="OAQ87822.1"/>
    <property type="molecule type" value="Genomic_DNA"/>
</dbReference>
<reference evidence="8 14" key="5">
    <citation type="journal article" date="2024" name="Microbiol. Resour. Announc.">
        <title>Genome annotations for the ascomycete fungi Trichoderma harzianum, Trichoderma aggressivum, and Purpureocillium lilacinum.</title>
        <authorList>
            <person name="Beijen E.P.W."/>
            <person name="Ohm R.A."/>
        </authorList>
    </citation>
    <scope>NUCLEOTIDE SEQUENCE [LARGE SCALE GENOMIC DNA]</scope>
    <source>
        <strain evidence="8 14">CBS 150709</strain>
    </source>
</reference>
<evidence type="ECO:0000259" key="7">
    <source>
        <dbReference type="PROSITE" id="PS50850"/>
    </source>
</evidence>
<feature type="transmembrane region" description="Helical" evidence="6">
    <location>
        <begin position="459"/>
        <end position="480"/>
    </location>
</feature>
<proteinExistence type="inferred from homology"/>
<evidence type="ECO:0000313" key="13">
    <source>
        <dbReference type="Proteomes" id="UP000245956"/>
    </source>
</evidence>
<evidence type="ECO:0000256" key="5">
    <source>
        <dbReference type="ARBA" id="ARBA00038347"/>
    </source>
</evidence>
<evidence type="ECO:0000256" key="3">
    <source>
        <dbReference type="ARBA" id="ARBA00022989"/>
    </source>
</evidence>
<feature type="transmembrane region" description="Helical" evidence="6">
    <location>
        <begin position="90"/>
        <end position="108"/>
    </location>
</feature>
<evidence type="ECO:0000256" key="6">
    <source>
        <dbReference type="SAM" id="Phobius"/>
    </source>
</evidence>
<feature type="domain" description="Major facilitator superfamily (MFS) profile" evidence="7">
    <location>
        <begin position="51"/>
        <end position="482"/>
    </location>
</feature>
<dbReference type="EMBL" id="JAWRVI010000013">
    <property type="protein sequence ID" value="KAK4091110.1"/>
    <property type="molecule type" value="Genomic_DNA"/>
</dbReference>
<dbReference type="OMA" id="GYGWGFM"/>
<name>A0A179HCZ7_PURLI</name>
<feature type="transmembrane region" description="Helical" evidence="6">
    <location>
        <begin position="278"/>
        <end position="303"/>
    </location>
</feature>
<feature type="transmembrane region" description="Helical" evidence="6">
    <location>
        <begin position="323"/>
        <end position="344"/>
    </location>
</feature>
<dbReference type="GO" id="GO:0022857">
    <property type="term" value="F:transmembrane transporter activity"/>
    <property type="evidence" value="ECO:0007669"/>
    <property type="project" value="InterPro"/>
</dbReference>
<feature type="transmembrane region" description="Helical" evidence="6">
    <location>
        <begin position="51"/>
        <end position="70"/>
    </location>
</feature>
<dbReference type="PANTHER" id="PTHR23502:SF163">
    <property type="entry name" value="MAJOR FACILITATOR SUPERFAMILY (MFS) PROFILE DOMAIN-CONTAINING PROTEIN"/>
    <property type="match status" value="1"/>
</dbReference>
<dbReference type="InterPro" id="IPR020846">
    <property type="entry name" value="MFS_dom"/>
</dbReference>
<reference evidence="11" key="1">
    <citation type="submission" date="2015-05" db="EMBL/GenBank/DDBJ databases">
        <authorList>
            <person name="Wang D.B."/>
            <person name="Wang M."/>
        </authorList>
    </citation>
    <scope>NUCLEOTIDE SEQUENCE</scope>
    <source>
        <strain evidence="11">36-1</strain>
    </source>
</reference>
<keyword evidence="14" id="KW-1185">Reference proteome</keyword>